<feature type="region of interest" description="Disordered" evidence="1">
    <location>
        <begin position="494"/>
        <end position="518"/>
    </location>
</feature>
<reference evidence="2 3" key="1">
    <citation type="journal article" date="2014" name="PLoS Genet.">
        <title>Phylogenetically driven sequencing of extremely halophilic archaea reveals strategies for static and dynamic osmo-response.</title>
        <authorList>
            <person name="Becker E.A."/>
            <person name="Seitzer P.M."/>
            <person name="Tritt A."/>
            <person name="Larsen D."/>
            <person name="Krusor M."/>
            <person name="Yao A.I."/>
            <person name="Wu D."/>
            <person name="Madern D."/>
            <person name="Eisen J.A."/>
            <person name="Darling A.E."/>
            <person name="Facciotti M.T."/>
        </authorList>
    </citation>
    <scope>NUCLEOTIDE SEQUENCE [LARGE SCALE GENOMIC DNA]</scope>
    <source>
        <strain evidence="2 3">ATCC 33799</strain>
    </source>
</reference>
<dbReference type="GO" id="GO:0032259">
    <property type="term" value="P:methylation"/>
    <property type="evidence" value="ECO:0007669"/>
    <property type="project" value="InterPro"/>
</dbReference>
<evidence type="ECO:0000313" key="3">
    <source>
        <dbReference type="Proteomes" id="UP000011687"/>
    </source>
</evidence>
<organism evidence="2 3">
    <name type="scientific">Haloarcula marismortui ATCC 33799</name>
    <dbReference type="NCBI Taxonomy" id="662475"/>
    <lineage>
        <taxon>Archaea</taxon>
        <taxon>Methanobacteriati</taxon>
        <taxon>Methanobacteriota</taxon>
        <taxon>Stenosarchaea group</taxon>
        <taxon>Halobacteria</taxon>
        <taxon>Halobacteriales</taxon>
        <taxon>Haloarculaceae</taxon>
        <taxon>Haloarcula</taxon>
    </lineage>
</organism>
<dbReference type="PATRIC" id="fig|662475.6.peg.642"/>
<evidence type="ECO:0000256" key="1">
    <source>
        <dbReference type="SAM" id="MobiDB-lite"/>
    </source>
</evidence>
<name>M0KU98_9EURY</name>
<dbReference type="GO" id="GO:0003676">
    <property type="term" value="F:nucleic acid binding"/>
    <property type="evidence" value="ECO:0007669"/>
    <property type="project" value="InterPro"/>
</dbReference>
<proteinExistence type="predicted"/>
<gene>
    <name evidence="2" type="ORF">C435_03303</name>
</gene>
<dbReference type="EMBL" id="AOLS01000016">
    <property type="protein sequence ID" value="EMA24887.1"/>
    <property type="molecule type" value="Genomic_DNA"/>
</dbReference>
<comment type="caution">
    <text evidence="2">The sequence shown here is derived from an EMBL/GenBank/DDBJ whole genome shotgun (WGS) entry which is preliminary data.</text>
</comment>
<dbReference type="Proteomes" id="UP000011687">
    <property type="component" value="Unassembled WGS sequence"/>
</dbReference>
<protein>
    <submittedName>
        <fullName evidence="2">Uncharacterized protein</fullName>
    </submittedName>
</protein>
<accession>M0KU98</accession>
<evidence type="ECO:0000313" key="2">
    <source>
        <dbReference type="EMBL" id="EMA24887.1"/>
    </source>
</evidence>
<dbReference type="RefSeq" id="WP_007188077.1">
    <property type="nucleotide sequence ID" value="NZ_AOLS01000016.1"/>
</dbReference>
<sequence>MEPVLSYYTVQAGANTFASEKIARILEKYIDDTDTVLNTCAGETPLPAATEIRNDIDESAPADHHVDCREIGDKVKQEIDVVLHDPPFSEHQAIQTYGLEADQWPGYAPVHREVHPLLREGGYIIQAGFSAVPIAQKLRDDYERRAIVVANQLGRQDDWVLTIDEKTTESDSERPWSTTASVVPNGGIATDGDFDIKYRAVPSAVSADDIWSAARDRCSGRTLLLDWQGSIDPSEIGVAETIEPYHSDAQLDQYVALENDGSPVPPRKLGDSLPGRQPDAVVVWPHSTASNVTTEYDGHEIGFTRAIKQELDRHFGSGVTVLLIGNTATGMRRQWDYTHTGVTVVDGENPDAAWYISQFQKGQNGLGELAESMRLTPTGWTTAAFESPVDNRHCSAPEAGRWVIDSPRVTLERHPAFYYQCPVCGASGGTECVGRGNNDWASLSYGGVHTRRCEYAESQIEQSEQVHVYDGGNYLGIAEYEATDGISTLSETTLSDSDTIPEEDPNTGTQATLEDVLG</sequence>
<dbReference type="AlphaFoldDB" id="M0KU98"/>
<dbReference type="GO" id="GO:0008168">
    <property type="term" value="F:methyltransferase activity"/>
    <property type="evidence" value="ECO:0007669"/>
    <property type="project" value="InterPro"/>
</dbReference>
<dbReference type="PROSITE" id="PS00092">
    <property type="entry name" value="N6_MTASE"/>
    <property type="match status" value="1"/>
</dbReference>
<keyword evidence="3" id="KW-1185">Reference proteome</keyword>
<dbReference type="InterPro" id="IPR002052">
    <property type="entry name" value="DNA_methylase_N6_adenine_CS"/>
</dbReference>